<feature type="domain" description="ABC transporter" evidence="11">
    <location>
        <begin position="4"/>
        <end position="255"/>
    </location>
</feature>
<comment type="subcellular location">
    <subcellularLocation>
        <location evidence="9">Cytoplasm</location>
    </subcellularLocation>
    <text evidence="9">Associates with ribosomes.</text>
</comment>
<dbReference type="Pfam" id="PF12848">
    <property type="entry name" value="ABC_tran_Xtn"/>
    <property type="match status" value="1"/>
</dbReference>
<evidence type="ECO:0000259" key="11">
    <source>
        <dbReference type="PROSITE" id="PS50893"/>
    </source>
</evidence>
<keyword evidence="13" id="KW-1185">Reference proteome</keyword>
<feature type="binding site" evidence="9">
    <location>
        <begin position="36"/>
        <end position="43"/>
    </location>
    <ligand>
        <name>ATP</name>
        <dbReference type="ChEBI" id="CHEBI:30616"/>
        <label>1</label>
    </ligand>
</feature>
<dbReference type="CDD" id="cd03221">
    <property type="entry name" value="ABCF_EF-3"/>
    <property type="match status" value="2"/>
</dbReference>
<comment type="function">
    <text evidence="9">Probably plays a role in ribosome assembly or function. May be involved in resolution of branched DNA intermediates that result from template switching in postreplication gaps. Binds DNA and has ATPase activity.</text>
</comment>
<dbReference type="SMART" id="SM00382">
    <property type="entry name" value="AAA"/>
    <property type="match status" value="2"/>
</dbReference>
<protein>
    <recommendedName>
        <fullName evidence="9">ATP-binding protein Uup</fullName>
        <ecNumber evidence="9">3.6.1.-</ecNumber>
    </recommendedName>
</protein>
<evidence type="ECO:0000256" key="7">
    <source>
        <dbReference type="ARBA" id="ARBA00023125"/>
    </source>
</evidence>
<dbReference type="InterPro" id="IPR003439">
    <property type="entry name" value="ABC_transporter-like_ATP-bd"/>
</dbReference>
<dbReference type="InterPro" id="IPR017871">
    <property type="entry name" value="ABC_transporter-like_CS"/>
</dbReference>
<evidence type="ECO:0000256" key="2">
    <source>
        <dbReference type="ARBA" id="ARBA00022737"/>
    </source>
</evidence>
<keyword evidence="3 9" id="KW-0547">Nucleotide-binding</keyword>
<keyword evidence="5 9" id="KW-0378">Hydrolase</keyword>
<evidence type="ECO:0000313" key="12">
    <source>
        <dbReference type="EMBL" id="MBK1631360.1"/>
    </source>
</evidence>
<keyword evidence="9" id="KW-0175">Coiled coil</keyword>
<dbReference type="PROSITE" id="PS50893">
    <property type="entry name" value="ABC_TRANSPORTER_2"/>
    <property type="match status" value="2"/>
</dbReference>
<dbReference type="EC" id="3.6.1.-" evidence="9"/>
<dbReference type="Pfam" id="PF00005">
    <property type="entry name" value="ABC_tran"/>
    <property type="match status" value="2"/>
</dbReference>
<dbReference type="InterPro" id="IPR037118">
    <property type="entry name" value="Val-tRNA_synth_C_sf"/>
</dbReference>
<feature type="compositionally biased region" description="Low complexity" evidence="10">
    <location>
        <begin position="540"/>
        <end position="570"/>
    </location>
</feature>
<dbReference type="Gene3D" id="1.10.287.380">
    <property type="entry name" value="Valyl-tRNA synthetase, C-terminal domain"/>
    <property type="match status" value="1"/>
</dbReference>
<dbReference type="InterPro" id="IPR027417">
    <property type="entry name" value="P-loop_NTPase"/>
</dbReference>
<organism evidence="12 13">
    <name type="scientific">Thiohalocapsa halophila</name>
    <dbReference type="NCBI Taxonomy" id="69359"/>
    <lineage>
        <taxon>Bacteria</taxon>
        <taxon>Pseudomonadati</taxon>
        <taxon>Pseudomonadota</taxon>
        <taxon>Gammaproteobacteria</taxon>
        <taxon>Chromatiales</taxon>
        <taxon>Chromatiaceae</taxon>
        <taxon>Thiohalocapsa</taxon>
    </lineage>
</organism>
<comment type="caution">
    <text evidence="12">The sequence shown here is derived from an EMBL/GenBank/DDBJ whole genome shotgun (WGS) entry which is preliminary data.</text>
</comment>
<dbReference type="SUPFAM" id="SSF52540">
    <property type="entry name" value="P-loop containing nucleoside triphosphate hydrolases"/>
    <property type="match status" value="2"/>
</dbReference>
<evidence type="ECO:0000256" key="9">
    <source>
        <dbReference type="HAMAP-Rule" id="MF_00848"/>
    </source>
</evidence>
<dbReference type="Pfam" id="PF16326">
    <property type="entry name" value="ABC_tran_CTD"/>
    <property type="match status" value="1"/>
</dbReference>
<keyword evidence="4 9" id="KW-0227">DNA damage</keyword>
<keyword evidence="1 9" id="KW-0963">Cytoplasm</keyword>
<proteinExistence type="inferred from homology"/>
<dbReference type="Gene3D" id="3.40.50.300">
    <property type="entry name" value="P-loop containing nucleotide triphosphate hydrolases"/>
    <property type="match status" value="2"/>
</dbReference>
<evidence type="ECO:0000256" key="4">
    <source>
        <dbReference type="ARBA" id="ARBA00022763"/>
    </source>
</evidence>
<keyword evidence="6 9" id="KW-0067">ATP-binding</keyword>
<comment type="catalytic activity">
    <reaction evidence="9">
        <text>ATP + H2O = ADP + phosphate + H(+)</text>
        <dbReference type="Rhea" id="RHEA:13065"/>
        <dbReference type="ChEBI" id="CHEBI:15377"/>
        <dbReference type="ChEBI" id="CHEBI:15378"/>
        <dbReference type="ChEBI" id="CHEBI:30616"/>
        <dbReference type="ChEBI" id="CHEBI:43474"/>
        <dbReference type="ChEBI" id="CHEBI:456216"/>
    </reaction>
</comment>
<dbReference type="HAMAP" id="MF_00848">
    <property type="entry name" value="Uup"/>
    <property type="match status" value="1"/>
</dbReference>
<dbReference type="InterPro" id="IPR032524">
    <property type="entry name" value="ABC_tran_C"/>
</dbReference>
<dbReference type="InterPro" id="IPR043686">
    <property type="entry name" value="Uup"/>
</dbReference>
<evidence type="ECO:0000256" key="6">
    <source>
        <dbReference type="ARBA" id="ARBA00022840"/>
    </source>
</evidence>
<feature type="coiled-coil region" evidence="9">
    <location>
        <begin position="579"/>
        <end position="640"/>
    </location>
</feature>
<evidence type="ECO:0000256" key="8">
    <source>
        <dbReference type="ARBA" id="ARBA00023204"/>
    </source>
</evidence>
<dbReference type="GO" id="GO:0005524">
    <property type="term" value="F:ATP binding"/>
    <property type="evidence" value="ECO:0007669"/>
    <property type="project" value="UniProtKB-KW"/>
</dbReference>
<keyword evidence="2 9" id="KW-0677">Repeat</keyword>
<sequence>MPLLSLQSVVLSYGAPNLLDGVDLTIGPAERVCLLGRNGTGKSTLLRIIAGDVQPDAGEVRRGDGVRIARLAQEAPAGAGERVLDVVMDGLGSLGAAAAEYLHLSHVLATSTDPAEADLARLAAVQQRLDAEGGWAIEQRAERVISRLALDAEAPYAVLSGGLRRRVMLARALVSEPDLLLLDEPTNHLDVNTIEWLEEFLLGFGGSILFITHDRRFLRRLATRILELDRGSLTDWPGDYDNYLRRRAERDHAEAQAQARFDKKLAEEEVWIRQGIKARRTRNEGRVRELEAMRAERRERRTGPGNARLRLDTGERSGKLVVEAEGVRFGYGEAGADKPVIDGLDTLILRGDRVGIIGPNGAGKSTLLKLLLGELQPDAGKIRLGTNLQIAYFDQLRAQLDPNRSVRDNVAGGSDMVEAGGRRIHVLSYLKDFLFAPERAQQPVSALSGGERNRLLLARLFTQPANLLVMDEPTNDLDVETLELLEEMLAAFDGTLLLVSHDRELLDNVVTSSLVLEGEGRVREYVGGWSDWLRQRPAAPAVQPAGASQAAKPAGARKPAAAAAPATPKKLSYKDQRELSELPARIEQLEAEQTELQQRLADPALYRDGGAEVTAVQGRLAELEDQLAADYARWEDLEARQTRAQAQAAVR</sequence>
<name>A0ABS1CHL9_9GAMM</name>
<reference evidence="12 13" key="1">
    <citation type="journal article" date="2020" name="Microorganisms">
        <title>Osmotic Adaptation and Compatible Solute Biosynthesis of Phototrophic Bacteria as Revealed from Genome Analyses.</title>
        <authorList>
            <person name="Imhoff J.F."/>
            <person name="Rahn T."/>
            <person name="Kunzel S."/>
            <person name="Keller A."/>
            <person name="Neulinger S.C."/>
        </authorList>
    </citation>
    <scope>NUCLEOTIDE SEQUENCE [LARGE SCALE GENOMIC DNA]</scope>
    <source>
        <strain evidence="12 13">DSM 6210</strain>
    </source>
</reference>
<dbReference type="RefSeq" id="WP_200237462.1">
    <property type="nucleotide sequence ID" value="NZ_NRRV01000025.1"/>
</dbReference>
<feature type="domain" description="ABC transporter" evidence="11">
    <location>
        <begin position="322"/>
        <end position="545"/>
    </location>
</feature>
<comment type="similarity">
    <text evidence="9">Belongs to the ABC transporter superfamily. ABCF family. Uup subfamily.</text>
</comment>
<evidence type="ECO:0000256" key="10">
    <source>
        <dbReference type="SAM" id="MobiDB-lite"/>
    </source>
</evidence>
<feature type="binding site" evidence="9">
    <location>
        <begin position="358"/>
        <end position="365"/>
    </location>
    <ligand>
        <name>ATP</name>
        <dbReference type="ChEBI" id="CHEBI:30616"/>
        <label>2</label>
    </ligand>
</feature>
<dbReference type="EMBL" id="NRRV01000025">
    <property type="protein sequence ID" value="MBK1631360.1"/>
    <property type="molecule type" value="Genomic_DNA"/>
</dbReference>
<evidence type="ECO:0000256" key="5">
    <source>
        <dbReference type="ARBA" id="ARBA00022801"/>
    </source>
</evidence>
<dbReference type="PANTHER" id="PTHR42855:SF1">
    <property type="entry name" value="ABC TRANSPORTER DOMAIN-CONTAINING PROTEIN"/>
    <property type="match status" value="1"/>
</dbReference>
<dbReference type="Proteomes" id="UP000748752">
    <property type="component" value="Unassembled WGS sequence"/>
</dbReference>
<gene>
    <name evidence="9" type="primary">uup</name>
    <name evidence="12" type="ORF">CKO31_11535</name>
</gene>
<keyword evidence="7 9" id="KW-0238">DNA-binding</keyword>
<evidence type="ECO:0000313" key="13">
    <source>
        <dbReference type="Proteomes" id="UP000748752"/>
    </source>
</evidence>
<dbReference type="PANTHER" id="PTHR42855">
    <property type="entry name" value="ABC TRANSPORTER ATP-BINDING SUBUNIT"/>
    <property type="match status" value="1"/>
</dbReference>
<feature type="region of interest" description="Disordered" evidence="10">
    <location>
        <begin position="540"/>
        <end position="571"/>
    </location>
</feature>
<dbReference type="InterPro" id="IPR032781">
    <property type="entry name" value="ABC_tran_Xtn"/>
</dbReference>
<dbReference type="InterPro" id="IPR003593">
    <property type="entry name" value="AAA+_ATPase"/>
</dbReference>
<keyword evidence="8 9" id="KW-0234">DNA repair</keyword>
<evidence type="ECO:0000256" key="1">
    <source>
        <dbReference type="ARBA" id="ARBA00022490"/>
    </source>
</evidence>
<evidence type="ECO:0000256" key="3">
    <source>
        <dbReference type="ARBA" id="ARBA00022741"/>
    </source>
</evidence>
<dbReference type="InterPro" id="IPR051309">
    <property type="entry name" value="ABCF_ATPase"/>
</dbReference>
<dbReference type="PROSITE" id="PS00211">
    <property type="entry name" value="ABC_TRANSPORTER_1"/>
    <property type="match status" value="1"/>
</dbReference>
<accession>A0ABS1CHL9</accession>